<evidence type="ECO:0000259" key="2">
    <source>
        <dbReference type="Pfam" id="PF00850"/>
    </source>
</evidence>
<feature type="compositionally biased region" description="Basic and acidic residues" evidence="1">
    <location>
        <begin position="60"/>
        <end position="85"/>
    </location>
</feature>
<organism evidence="3 4">
    <name type="scientific">Danionella cerebrum</name>
    <dbReference type="NCBI Taxonomy" id="2873325"/>
    <lineage>
        <taxon>Eukaryota</taxon>
        <taxon>Metazoa</taxon>
        <taxon>Chordata</taxon>
        <taxon>Craniata</taxon>
        <taxon>Vertebrata</taxon>
        <taxon>Euteleostomi</taxon>
        <taxon>Actinopterygii</taxon>
        <taxon>Neopterygii</taxon>
        <taxon>Teleostei</taxon>
        <taxon>Ostariophysi</taxon>
        <taxon>Cypriniformes</taxon>
        <taxon>Danionidae</taxon>
        <taxon>Danioninae</taxon>
        <taxon>Danionella</taxon>
    </lineage>
</organism>
<evidence type="ECO:0000256" key="1">
    <source>
        <dbReference type="SAM" id="MobiDB-lite"/>
    </source>
</evidence>
<dbReference type="OrthoDB" id="424012at2759"/>
<accession>A0A553Q7R4</accession>
<dbReference type="InterPro" id="IPR023801">
    <property type="entry name" value="His_deacetylse_dom"/>
</dbReference>
<evidence type="ECO:0000313" key="4">
    <source>
        <dbReference type="Proteomes" id="UP000316079"/>
    </source>
</evidence>
<dbReference type="Proteomes" id="UP000316079">
    <property type="component" value="Unassembled WGS sequence"/>
</dbReference>
<reference evidence="3 4" key="1">
    <citation type="journal article" date="2019" name="Sci. Data">
        <title>Hybrid genome assembly and annotation of Danionella translucida.</title>
        <authorList>
            <person name="Kadobianskyi M."/>
            <person name="Schulze L."/>
            <person name="Schuelke M."/>
            <person name="Judkewitz B."/>
        </authorList>
    </citation>
    <scope>NUCLEOTIDE SEQUENCE [LARGE SCALE GENOMIC DNA]</scope>
    <source>
        <strain evidence="3 4">Bolton</strain>
    </source>
</reference>
<dbReference type="InterPro" id="IPR023696">
    <property type="entry name" value="Ureohydrolase_dom_sf"/>
</dbReference>
<proteinExistence type="predicted"/>
<feature type="compositionally biased region" description="Polar residues" evidence="1">
    <location>
        <begin position="20"/>
        <end position="37"/>
    </location>
</feature>
<feature type="region of interest" description="Disordered" evidence="1">
    <location>
        <begin position="56"/>
        <end position="85"/>
    </location>
</feature>
<feature type="region of interest" description="Disordered" evidence="1">
    <location>
        <begin position="1"/>
        <end position="37"/>
    </location>
</feature>
<dbReference type="SUPFAM" id="SSF52768">
    <property type="entry name" value="Arginase/deacetylase"/>
    <property type="match status" value="1"/>
</dbReference>
<protein>
    <recommendedName>
        <fullName evidence="2">Histone deacetylase domain-containing protein</fullName>
    </recommendedName>
</protein>
<gene>
    <name evidence="3" type="ORF">DNTS_021021</name>
</gene>
<dbReference type="GO" id="GO:0000118">
    <property type="term" value="C:histone deacetylase complex"/>
    <property type="evidence" value="ECO:0007669"/>
    <property type="project" value="TreeGrafter"/>
</dbReference>
<comment type="caution">
    <text evidence="3">The sequence shown here is derived from an EMBL/GenBank/DDBJ whole genome shotgun (WGS) entry which is preliminary data.</text>
</comment>
<feature type="compositionally biased region" description="Basic and acidic residues" evidence="1">
    <location>
        <begin position="7"/>
        <end position="19"/>
    </location>
</feature>
<dbReference type="Gene3D" id="3.40.800.20">
    <property type="entry name" value="Histone deacetylase domain"/>
    <property type="match status" value="1"/>
</dbReference>
<dbReference type="GO" id="GO:0004407">
    <property type="term" value="F:histone deacetylase activity"/>
    <property type="evidence" value="ECO:0007669"/>
    <property type="project" value="TreeGrafter"/>
</dbReference>
<dbReference type="Pfam" id="PF00850">
    <property type="entry name" value="Hist_deacetyl"/>
    <property type="match status" value="1"/>
</dbReference>
<dbReference type="PANTHER" id="PTHR10625">
    <property type="entry name" value="HISTONE DEACETYLASE HDAC1-RELATED"/>
    <property type="match status" value="1"/>
</dbReference>
<dbReference type="GO" id="GO:0040029">
    <property type="term" value="P:epigenetic regulation of gene expression"/>
    <property type="evidence" value="ECO:0007669"/>
    <property type="project" value="TreeGrafter"/>
</dbReference>
<dbReference type="PANTHER" id="PTHR10625:SF42">
    <property type="entry name" value="HISTONE DEACETYLASE 7"/>
    <property type="match status" value="1"/>
</dbReference>
<dbReference type="AlphaFoldDB" id="A0A553Q7R4"/>
<dbReference type="InterPro" id="IPR037138">
    <property type="entry name" value="His_deacetylse_dom_sf"/>
</dbReference>
<sequence>MSQYQYRKLENERGREGSQTKEQTFSEPLYKKSQQSAGCSVAVRTKLFEHICKKQQRTCASKDPHTQGEPDRNDSPFEEELQLRRTASEPILKLRSKRSVRETQDLLQGKAVAPPAVRGPDAWVAVSPTSVSLLKESSPAQERIMHQTTSYSPSSNKDDSPLLTGFQSSSLWSAYPSTALHSLVHAWHPYIFTVPGHWAIVSHRPLSKSYSAPSYIQQYAPVYPHAYALAPMCQQGPVCEASRELGVLSEFSQTGVNQRSEHGQQRHKPLHRSLALVRSSPSSHYSLPSYSALPLTWDEKRNLRFTTAAKQLQEQLKVRKILIVDWGVHHGSGTEAMFYTDPSVLYISLHRYDGGCFFAGTGDSSRVGCDRGEGYTVNVAWVGGIDPPVGDAEYLAAFRTVVMPIANEFCPDVVLVSAGFGAADCISGALGGFRVSAQCFGLLTQNLMALAEGRVVLVLEGGHEPKSICDASQACVSALLGNEPISVEELQRSPSSSAVSSLETVLRVQSVYWHSVASMPNTVSLSGFSERGLKMKMVPKADRLPNEPVEDDETLLM</sequence>
<keyword evidence="4" id="KW-1185">Reference proteome</keyword>
<name>A0A553Q7R4_9TELE</name>
<evidence type="ECO:0000313" key="3">
    <source>
        <dbReference type="EMBL" id="TRY85974.1"/>
    </source>
</evidence>
<feature type="domain" description="Histone deacetylase" evidence="2">
    <location>
        <begin position="308"/>
        <end position="479"/>
    </location>
</feature>
<dbReference type="EMBL" id="SRMA01026253">
    <property type="protein sequence ID" value="TRY85974.1"/>
    <property type="molecule type" value="Genomic_DNA"/>
</dbReference>